<accession>A0A1X7AP19</accession>
<feature type="region of interest" description="Disordered" evidence="1">
    <location>
        <begin position="1"/>
        <end position="27"/>
    </location>
</feature>
<sequence length="267" mass="30795">MNDFQGISPASIKTDRTGKPGQNRAESNISTVPWNTRLVKRIRTAAYLASFGTALVLTWHSHSLVSTYLLDRNANPWSYFEAGKNVFGTTALYLFINGLTDQVALGISSAVSCLLGFLPSMRSQPQVPEEFLKPPVKLTFESDPHEREEDEENITPTVTDSPTTEDVAPKPAHPMLLRDLSYEYETPEEELARSLPAQEESVRDSERFADRNLFILERIRSFNGLQLRRNQWFYHFERQNPDVLLHDDYFSMSMDQRMRYLLRMRVR</sequence>
<dbReference type="RefSeq" id="WP_087112299.1">
    <property type="nucleotide sequence ID" value="NZ_CBCSCN010000011.1"/>
</dbReference>
<organism evidence="2 3">
    <name type="scientific">Parendozoicomonas haliclonae</name>
    <dbReference type="NCBI Taxonomy" id="1960125"/>
    <lineage>
        <taxon>Bacteria</taxon>
        <taxon>Pseudomonadati</taxon>
        <taxon>Pseudomonadota</taxon>
        <taxon>Gammaproteobacteria</taxon>
        <taxon>Oceanospirillales</taxon>
        <taxon>Endozoicomonadaceae</taxon>
        <taxon>Parendozoicomonas</taxon>
    </lineage>
</organism>
<gene>
    <name evidence="2" type="ORF">EHSB41UT_03638</name>
</gene>
<name>A0A1X7AP19_9GAMM</name>
<protein>
    <submittedName>
        <fullName evidence="2">Uncharacterized protein</fullName>
    </submittedName>
</protein>
<feature type="compositionally biased region" description="Polar residues" evidence="1">
    <location>
        <begin position="154"/>
        <end position="164"/>
    </location>
</feature>
<feature type="region of interest" description="Disordered" evidence="1">
    <location>
        <begin position="142"/>
        <end position="171"/>
    </location>
</feature>
<dbReference type="AlphaFoldDB" id="A0A1X7AP19"/>
<evidence type="ECO:0000313" key="3">
    <source>
        <dbReference type="Proteomes" id="UP000196573"/>
    </source>
</evidence>
<keyword evidence="3" id="KW-1185">Reference proteome</keyword>
<dbReference type="EMBL" id="FWPT01000009">
    <property type="protein sequence ID" value="SMA49848.1"/>
    <property type="molecule type" value="Genomic_DNA"/>
</dbReference>
<reference evidence="2 3" key="1">
    <citation type="submission" date="2017-03" db="EMBL/GenBank/DDBJ databases">
        <authorList>
            <person name="Afonso C.L."/>
            <person name="Miller P.J."/>
            <person name="Scott M.A."/>
            <person name="Spackman E."/>
            <person name="Goraichik I."/>
            <person name="Dimitrov K.M."/>
            <person name="Suarez D.L."/>
            <person name="Swayne D.E."/>
        </authorList>
    </citation>
    <scope>NUCLEOTIDE SEQUENCE [LARGE SCALE GENOMIC DNA]</scope>
    <source>
        <strain evidence="2">SB41UT1</strain>
    </source>
</reference>
<evidence type="ECO:0000313" key="2">
    <source>
        <dbReference type="EMBL" id="SMA49848.1"/>
    </source>
</evidence>
<dbReference type="Proteomes" id="UP000196573">
    <property type="component" value="Unassembled WGS sequence"/>
</dbReference>
<evidence type="ECO:0000256" key="1">
    <source>
        <dbReference type="SAM" id="MobiDB-lite"/>
    </source>
</evidence>
<proteinExistence type="predicted"/>